<dbReference type="EMBL" id="CP043538">
    <property type="protein sequence ID" value="QGY01964.1"/>
    <property type="molecule type" value="Genomic_DNA"/>
</dbReference>
<keyword evidence="2" id="KW-0805">Transcription regulation</keyword>
<dbReference type="GO" id="GO:0006351">
    <property type="term" value="P:DNA-templated transcription"/>
    <property type="evidence" value="ECO:0007669"/>
    <property type="project" value="TreeGrafter"/>
</dbReference>
<dbReference type="PANTHER" id="PTHR30537">
    <property type="entry name" value="HTH-TYPE TRANSCRIPTIONAL REGULATOR"/>
    <property type="match status" value="1"/>
</dbReference>
<dbReference type="InterPro" id="IPR036388">
    <property type="entry name" value="WH-like_DNA-bd_sf"/>
</dbReference>
<keyword evidence="4" id="KW-0804">Transcription</keyword>
<keyword evidence="3" id="KW-0238">DNA-binding</keyword>
<accession>A0A6B9FLD1</accession>
<reference evidence="6 7" key="2">
    <citation type="journal article" date="2013" name="Genome Announc.">
        <title>Draft Genome Sequence of Methylobacterium mesophilicum Strain SR1.6/6, Isolated from Citrus sinensis.</title>
        <authorList>
            <person name="Marinho Almeida D."/>
            <person name="Dini-Andreote F."/>
            <person name="Camargo Neves A.A."/>
            <person name="Juca Ramos R.T."/>
            <person name="Andreote F.D."/>
            <person name="Carneiro A.R."/>
            <person name="Oliveira de Souza Lima A."/>
            <person name="Caracciolo Gomes de Sa P.H."/>
            <person name="Ribeiro Barbosa M.S."/>
            <person name="Araujo W.L."/>
            <person name="Silva A."/>
        </authorList>
    </citation>
    <scope>NUCLEOTIDE SEQUENCE [LARGE SCALE GENOMIC DNA]</scope>
    <source>
        <strain evidence="6 7">SR1.6/6</strain>
    </source>
</reference>
<gene>
    <name evidence="6" type="ORF">MMSR116_08795</name>
</gene>
<evidence type="ECO:0000313" key="7">
    <source>
        <dbReference type="Proteomes" id="UP000012488"/>
    </source>
</evidence>
<dbReference type="PANTHER" id="PTHR30537:SF74">
    <property type="entry name" value="HTH-TYPE TRANSCRIPTIONAL REGULATOR TRPI"/>
    <property type="match status" value="1"/>
</dbReference>
<organism evidence="6 7">
    <name type="scientific">Methylobacterium mesophilicum SR1.6/6</name>
    <dbReference type="NCBI Taxonomy" id="908290"/>
    <lineage>
        <taxon>Bacteria</taxon>
        <taxon>Pseudomonadati</taxon>
        <taxon>Pseudomonadota</taxon>
        <taxon>Alphaproteobacteria</taxon>
        <taxon>Hyphomicrobiales</taxon>
        <taxon>Methylobacteriaceae</taxon>
        <taxon>Methylobacterium</taxon>
    </lineage>
</organism>
<dbReference type="InterPro" id="IPR000847">
    <property type="entry name" value="LysR_HTH_N"/>
</dbReference>
<dbReference type="CDD" id="cd08432">
    <property type="entry name" value="PBP2_GcdR_TrpI_HvrB_AmpR_like"/>
    <property type="match status" value="1"/>
</dbReference>
<dbReference type="OrthoDB" id="9793571at2"/>
<evidence type="ECO:0000256" key="3">
    <source>
        <dbReference type="ARBA" id="ARBA00023125"/>
    </source>
</evidence>
<protein>
    <submittedName>
        <fullName evidence="6">LysR family transcriptional regulator</fullName>
    </submittedName>
</protein>
<dbReference type="FunFam" id="1.10.10.10:FF:000001">
    <property type="entry name" value="LysR family transcriptional regulator"/>
    <property type="match status" value="1"/>
</dbReference>
<dbReference type="Pfam" id="PF03466">
    <property type="entry name" value="LysR_substrate"/>
    <property type="match status" value="1"/>
</dbReference>
<sequence>MTRRIPPLNPLHVFEVAARVNGFSRAASELNVTQSAVSRQIAVLESYLGVRLFHRERHGASLTEAGAAYAAEIREPFARIAAATARFLDQKATETLHVRAYATFAAKWLIPRLADFHARYPRVRIQLSNTVRPIDFTRETIDVGIQLGQGDWPGTHSRLLLPDVIQPVCSPDLARAIGDDLSALRTRPFLHSHYRRRDWGDWLAARGLPEAWGPAGMMFESSVLTYQAAAEGLGIAMGQVALLRGDIAAGRLVPLFGPPLARDLGHHAVWPAGRPMNRKLEIFLAWLQAQASDPEAAGTGAPVRA</sequence>
<dbReference type="InterPro" id="IPR005119">
    <property type="entry name" value="LysR_subst-bd"/>
</dbReference>
<dbReference type="KEGG" id="mmes:MMSR116_08795"/>
<feature type="domain" description="HTH lysR-type" evidence="5">
    <location>
        <begin position="6"/>
        <end position="63"/>
    </location>
</feature>
<dbReference type="PROSITE" id="PS50931">
    <property type="entry name" value="HTH_LYSR"/>
    <property type="match status" value="1"/>
</dbReference>
<dbReference type="GO" id="GO:0043565">
    <property type="term" value="F:sequence-specific DNA binding"/>
    <property type="evidence" value="ECO:0007669"/>
    <property type="project" value="TreeGrafter"/>
</dbReference>
<dbReference type="Proteomes" id="UP000012488">
    <property type="component" value="Chromosome"/>
</dbReference>
<dbReference type="InterPro" id="IPR058163">
    <property type="entry name" value="LysR-type_TF_proteobact-type"/>
</dbReference>
<dbReference type="InterPro" id="IPR036390">
    <property type="entry name" value="WH_DNA-bd_sf"/>
</dbReference>
<reference evidence="6 7" key="1">
    <citation type="journal article" date="2012" name="Genet. Mol. Biol.">
        <title>Analysis of 16S rRNA and mxaF genes revealing insights into Methylobacterium niche-specific plant association.</title>
        <authorList>
            <person name="Dourado M.N."/>
            <person name="Andreote F.D."/>
            <person name="Dini-Andreote F."/>
            <person name="Conti R."/>
            <person name="Araujo J.M."/>
            <person name="Araujo W.L."/>
        </authorList>
    </citation>
    <scope>NUCLEOTIDE SEQUENCE [LARGE SCALE GENOMIC DNA]</scope>
    <source>
        <strain evidence="6 7">SR1.6/6</strain>
    </source>
</reference>
<dbReference type="SUPFAM" id="SSF46785">
    <property type="entry name" value="Winged helix' DNA-binding domain"/>
    <property type="match status" value="1"/>
</dbReference>
<dbReference type="GO" id="GO:0003700">
    <property type="term" value="F:DNA-binding transcription factor activity"/>
    <property type="evidence" value="ECO:0007669"/>
    <property type="project" value="InterPro"/>
</dbReference>
<evidence type="ECO:0000256" key="1">
    <source>
        <dbReference type="ARBA" id="ARBA00009437"/>
    </source>
</evidence>
<evidence type="ECO:0000259" key="5">
    <source>
        <dbReference type="PROSITE" id="PS50931"/>
    </source>
</evidence>
<comment type="similarity">
    <text evidence="1">Belongs to the LysR transcriptional regulatory family.</text>
</comment>
<evidence type="ECO:0000313" key="6">
    <source>
        <dbReference type="EMBL" id="QGY01964.1"/>
    </source>
</evidence>
<dbReference type="Gene3D" id="3.40.190.10">
    <property type="entry name" value="Periplasmic binding protein-like II"/>
    <property type="match status" value="2"/>
</dbReference>
<proteinExistence type="inferred from homology"/>
<dbReference type="SUPFAM" id="SSF53850">
    <property type="entry name" value="Periplasmic binding protein-like II"/>
    <property type="match status" value="1"/>
</dbReference>
<dbReference type="RefSeq" id="WP_039893674.1">
    <property type="nucleotide sequence ID" value="NZ_CP043538.1"/>
</dbReference>
<evidence type="ECO:0000256" key="4">
    <source>
        <dbReference type="ARBA" id="ARBA00023163"/>
    </source>
</evidence>
<dbReference type="Gene3D" id="1.10.10.10">
    <property type="entry name" value="Winged helix-like DNA-binding domain superfamily/Winged helix DNA-binding domain"/>
    <property type="match status" value="1"/>
</dbReference>
<name>A0A6B9FLD1_9HYPH</name>
<dbReference type="Pfam" id="PF00126">
    <property type="entry name" value="HTH_1"/>
    <property type="match status" value="1"/>
</dbReference>
<dbReference type="PRINTS" id="PR00039">
    <property type="entry name" value="HTHLYSR"/>
</dbReference>
<evidence type="ECO:0000256" key="2">
    <source>
        <dbReference type="ARBA" id="ARBA00023015"/>
    </source>
</evidence>
<dbReference type="AlphaFoldDB" id="A0A6B9FLD1"/>